<sequence>MKSILSEVIVGLVPFVFTIIIFFIKRYFKNKDIVKIEIRKLNSKEELRKKRLLDQKYINNVLEYNNCEVDYYERYRIRTIFKNIPKYECMSEKLDLADRGILEITTNRITFSKKKVKVRLNKVMEIYVQYVLLIITFIIFIYTVLTFIPIIIKTPSFWMKLFFLCVLLLPGVTVNIILRYLVEPEQARILKVKLQKLSKKDHLEIVGANWENFSESSNKKESNKKSKKRKNK</sequence>
<protein>
    <submittedName>
        <fullName evidence="2">Uncharacterized protein</fullName>
    </submittedName>
</protein>
<keyword evidence="1" id="KW-0812">Transmembrane</keyword>
<keyword evidence="1" id="KW-0472">Membrane</keyword>
<keyword evidence="1" id="KW-1133">Transmembrane helix</keyword>
<comment type="caution">
    <text evidence="2">The sequence shown here is derived from an EMBL/GenBank/DDBJ whole genome shotgun (WGS) entry which is preliminary data.</text>
</comment>
<feature type="transmembrane region" description="Helical" evidence="1">
    <location>
        <begin position="158"/>
        <end position="182"/>
    </location>
</feature>
<feature type="transmembrane region" description="Helical" evidence="1">
    <location>
        <begin position="6"/>
        <end position="24"/>
    </location>
</feature>
<dbReference type="EMBL" id="AGEE01000005">
    <property type="protein sequence ID" value="EHO14584.1"/>
    <property type="molecule type" value="Genomic_DNA"/>
</dbReference>
<evidence type="ECO:0000313" key="2">
    <source>
        <dbReference type="EMBL" id="EHO14584.1"/>
    </source>
</evidence>
<organism evidence="2 3">
    <name type="scientific">Myroides odoratimimus CIP 101113</name>
    <dbReference type="NCBI Taxonomy" id="883154"/>
    <lineage>
        <taxon>Bacteria</taxon>
        <taxon>Pseudomonadati</taxon>
        <taxon>Bacteroidota</taxon>
        <taxon>Flavobacteriia</taxon>
        <taxon>Flavobacteriales</taxon>
        <taxon>Flavobacteriaceae</taxon>
        <taxon>Myroides</taxon>
    </lineage>
</organism>
<evidence type="ECO:0000313" key="3">
    <source>
        <dbReference type="Proteomes" id="UP000004834"/>
    </source>
</evidence>
<dbReference type="RefSeq" id="WP_006262683.1">
    <property type="nucleotide sequence ID" value="NZ_JH590837.1"/>
</dbReference>
<dbReference type="AlphaFoldDB" id="A0AAV3F6L3"/>
<dbReference type="Proteomes" id="UP000004834">
    <property type="component" value="Unassembled WGS sequence"/>
</dbReference>
<accession>A0AAV3F6L3</accession>
<gene>
    <name evidence="2" type="ORF">HMPREF9715_00469</name>
</gene>
<reference evidence="2 3" key="1">
    <citation type="submission" date="2011-11" db="EMBL/GenBank/DDBJ databases">
        <title>The Genome Sequence of Myroides odoratimimus CIP 101113.</title>
        <authorList>
            <person name="Earl A."/>
            <person name="Ward D."/>
            <person name="Feldgarden M."/>
            <person name="Gevers D."/>
            <person name="Huys G."/>
            <person name="Young S.K."/>
            <person name="Zeng Q."/>
            <person name="Gargeya S."/>
            <person name="Fitzgerald M."/>
            <person name="Haas B."/>
            <person name="Abouelleil A."/>
            <person name="Alvarado L."/>
            <person name="Arachchi H.M."/>
            <person name="Berlin A."/>
            <person name="Brown A."/>
            <person name="Chapman S.B."/>
            <person name="Chen Z."/>
            <person name="Dunbar C."/>
            <person name="Freedman E."/>
            <person name="Gearin G."/>
            <person name="Goldberg J."/>
            <person name="Griggs A."/>
            <person name="Gujja S."/>
            <person name="Heiman D."/>
            <person name="Howarth C."/>
            <person name="Larson L."/>
            <person name="Lui A."/>
            <person name="MacDonald P.J.P."/>
            <person name="Montmayeur A."/>
            <person name="Murphy C."/>
            <person name="Neiman D."/>
            <person name="Pearson M."/>
            <person name="Priest M."/>
            <person name="Roberts A."/>
            <person name="Saif S."/>
            <person name="Shea T."/>
            <person name="Shenoy N."/>
            <person name="Sisk P."/>
            <person name="Stolte C."/>
            <person name="Sykes S."/>
            <person name="Wortman J."/>
            <person name="Nusbaum C."/>
            <person name="Birren B."/>
        </authorList>
    </citation>
    <scope>NUCLEOTIDE SEQUENCE [LARGE SCALE GENOMIC DNA]</scope>
    <source>
        <strain evidence="2 3">CIP 101113</strain>
    </source>
</reference>
<name>A0AAV3F6L3_9FLAO</name>
<proteinExistence type="predicted"/>
<evidence type="ECO:0000256" key="1">
    <source>
        <dbReference type="SAM" id="Phobius"/>
    </source>
</evidence>
<feature type="transmembrane region" description="Helical" evidence="1">
    <location>
        <begin position="127"/>
        <end position="152"/>
    </location>
</feature>